<dbReference type="InterPro" id="IPR052210">
    <property type="entry name" value="LysM1-like"/>
</dbReference>
<dbReference type="PANTHER" id="PTHR34997">
    <property type="entry name" value="AM15"/>
    <property type="match status" value="1"/>
</dbReference>
<feature type="signal peptide" evidence="4">
    <location>
        <begin position="1"/>
        <end position="19"/>
    </location>
</feature>
<dbReference type="RefSeq" id="XP_020119666.1">
    <property type="nucleotide sequence ID" value="XM_020267670.1"/>
</dbReference>
<reference evidence="6 7" key="1">
    <citation type="submission" date="2015-06" db="EMBL/GenBank/DDBJ databases">
        <title>Talaromyces atroroseus IBT 11181 draft genome.</title>
        <authorList>
            <person name="Rasmussen K.B."/>
            <person name="Rasmussen S."/>
            <person name="Petersen B."/>
            <person name="Sicheritz-Ponten T."/>
            <person name="Mortensen U.H."/>
            <person name="Thrane U."/>
        </authorList>
    </citation>
    <scope>NUCLEOTIDE SEQUENCE [LARGE SCALE GENOMIC DNA]</scope>
    <source>
        <strain evidence="6 7">IBT 11181</strain>
    </source>
</reference>
<dbReference type="SUPFAM" id="SSF53955">
    <property type="entry name" value="Lysozyme-like"/>
    <property type="match status" value="1"/>
</dbReference>
<dbReference type="EMBL" id="LFMY01000007">
    <property type="protein sequence ID" value="OKL59545.1"/>
    <property type="molecule type" value="Genomic_DNA"/>
</dbReference>
<dbReference type="AlphaFoldDB" id="A0A225AYJ8"/>
<feature type="compositionally biased region" description="Low complexity" evidence="3">
    <location>
        <begin position="250"/>
        <end position="347"/>
    </location>
</feature>
<gene>
    <name evidence="6" type="ORF">UA08_05357</name>
</gene>
<dbReference type="PROSITE" id="PS51782">
    <property type="entry name" value="LYSM"/>
    <property type="match status" value="1"/>
</dbReference>
<feature type="compositionally biased region" description="Polar residues" evidence="3">
    <location>
        <begin position="237"/>
        <end position="247"/>
    </location>
</feature>
<accession>A0A225AYJ8</accession>
<evidence type="ECO:0000313" key="7">
    <source>
        <dbReference type="Proteomes" id="UP000214365"/>
    </source>
</evidence>
<evidence type="ECO:0000259" key="5">
    <source>
        <dbReference type="PROSITE" id="PS51782"/>
    </source>
</evidence>
<dbReference type="Gene3D" id="1.10.530.10">
    <property type="match status" value="1"/>
</dbReference>
<organism evidence="6 7">
    <name type="scientific">Talaromyces atroroseus</name>
    <dbReference type="NCBI Taxonomy" id="1441469"/>
    <lineage>
        <taxon>Eukaryota</taxon>
        <taxon>Fungi</taxon>
        <taxon>Dikarya</taxon>
        <taxon>Ascomycota</taxon>
        <taxon>Pezizomycotina</taxon>
        <taxon>Eurotiomycetes</taxon>
        <taxon>Eurotiomycetidae</taxon>
        <taxon>Eurotiales</taxon>
        <taxon>Trichocomaceae</taxon>
        <taxon>Talaromyces</taxon>
        <taxon>Talaromyces sect. Trachyspermi</taxon>
    </lineage>
</organism>
<evidence type="ECO:0000256" key="1">
    <source>
        <dbReference type="ARBA" id="ARBA00022669"/>
    </source>
</evidence>
<keyword evidence="7" id="KW-1185">Reference proteome</keyword>
<sequence length="409" mass="41844">MSVLLSILAAGSLPALIFGAPVPSLPSRNVDEVHSFQKRGIYTVFGGNGDVSDGWPSLSDWVSSFDEMFEANKETMSSSCAQWAVANNSDDEINDLSNSIQSVASSTGVDARFILAIVMQESQGCVRVPTTNYGVVNPGLMQSHDGAGSCNNGDVQDPCPASEITQMINDGTAGTSSGDGLQQLLAKTGVDDVTKYYMAARLYNSGSIASDGNLGQGIATHCYVSDVANRLTGWSTGASSCDSSTIGDLTGSSGSTSPSSATSATTSTSATSTTATPTETPTVTPTVTPTTVAPTTTSAPVATEPPATFTTTTTTSPVPTTTTTPVTTTATTTTASPTSAAATATASSDPVYPGAVSSCTKYYTVVSGDYCLQVEAEVGITASQLMDWNSGLDATCSNLWLGYQYCIQA</sequence>
<dbReference type="GO" id="GO:0008061">
    <property type="term" value="F:chitin binding"/>
    <property type="evidence" value="ECO:0007669"/>
    <property type="project" value="UniProtKB-KW"/>
</dbReference>
<dbReference type="OrthoDB" id="1193027at2759"/>
<feature type="domain" description="LysM" evidence="5">
    <location>
        <begin position="361"/>
        <end position="407"/>
    </location>
</feature>
<dbReference type="SUPFAM" id="SSF54106">
    <property type="entry name" value="LysM domain"/>
    <property type="match status" value="1"/>
</dbReference>
<evidence type="ECO:0000256" key="3">
    <source>
        <dbReference type="SAM" id="MobiDB-lite"/>
    </source>
</evidence>
<evidence type="ECO:0000256" key="4">
    <source>
        <dbReference type="SAM" id="SignalP"/>
    </source>
</evidence>
<keyword evidence="2" id="KW-0843">Virulence</keyword>
<dbReference type="GeneID" id="31005113"/>
<dbReference type="Proteomes" id="UP000214365">
    <property type="component" value="Unassembled WGS sequence"/>
</dbReference>
<dbReference type="InterPro" id="IPR036779">
    <property type="entry name" value="LysM_dom_sf"/>
</dbReference>
<evidence type="ECO:0000256" key="2">
    <source>
        <dbReference type="ARBA" id="ARBA00023026"/>
    </source>
</evidence>
<comment type="caution">
    <text evidence="6">The sequence shown here is derived from an EMBL/GenBank/DDBJ whole genome shotgun (WGS) entry which is preliminary data.</text>
</comment>
<dbReference type="InterPro" id="IPR023346">
    <property type="entry name" value="Lysozyme-like_dom_sf"/>
</dbReference>
<name>A0A225AYJ8_TALAT</name>
<dbReference type="Pfam" id="PF01476">
    <property type="entry name" value="LysM"/>
    <property type="match status" value="1"/>
</dbReference>
<dbReference type="PANTHER" id="PTHR34997:SF1">
    <property type="entry name" value="PEPTIDOGLYCAN-BINDING LYSIN DOMAIN"/>
    <property type="match status" value="1"/>
</dbReference>
<proteinExistence type="predicted"/>
<dbReference type="InterPro" id="IPR018392">
    <property type="entry name" value="LysM"/>
</dbReference>
<feature type="chain" id="PRO_5012578620" description="LysM domain-containing protein" evidence="4">
    <location>
        <begin position="20"/>
        <end position="409"/>
    </location>
</feature>
<feature type="region of interest" description="Disordered" evidence="3">
    <location>
        <begin position="237"/>
        <end position="347"/>
    </location>
</feature>
<dbReference type="Gene3D" id="3.10.350.10">
    <property type="entry name" value="LysM domain"/>
    <property type="match status" value="1"/>
</dbReference>
<protein>
    <recommendedName>
        <fullName evidence="5">LysM domain-containing protein</fullName>
    </recommendedName>
</protein>
<keyword evidence="4" id="KW-0732">Signal</keyword>
<dbReference type="CDD" id="cd00118">
    <property type="entry name" value="LysM"/>
    <property type="match status" value="1"/>
</dbReference>
<keyword evidence="1" id="KW-0147">Chitin-binding</keyword>
<evidence type="ECO:0000313" key="6">
    <source>
        <dbReference type="EMBL" id="OKL59545.1"/>
    </source>
</evidence>